<proteinExistence type="predicted"/>
<dbReference type="Proteomes" id="UP001642502">
    <property type="component" value="Unassembled WGS sequence"/>
</dbReference>
<reference evidence="2 3" key="1">
    <citation type="submission" date="2024-01" db="EMBL/GenBank/DDBJ databases">
        <authorList>
            <person name="Allen C."/>
            <person name="Tagirdzhanova G."/>
        </authorList>
    </citation>
    <scope>NUCLEOTIDE SEQUENCE [LARGE SCALE GENOMIC DNA]</scope>
    <source>
        <strain evidence="2 3">CBS 119000</strain>
    </source>
</reference>
<accession>A0ABP0DZ90</accession>
<feature type="compositionally biased region" description="Polar residues" evidence="1">
    <location>
        <begin position="53"/>
        <end position="67"/>
    </location>
</feature>
<evidence type="ECO:0000313" key="2">
    <source>
        <dbReference type="EMBL" id="CAK7272245.1"/>
    </source>
</evidence>
<gene>
    <name evidence="2" type="ORF">SEPCBS119000_005023</name>
</gene>
<comment type="caution">
    <text evidence="2">The sequence shown here is derived from an EMBL/GenBank/DDBJ whole genome shotgun (WGS) entry which is preliminary data.</text>
</comment>
<sequence>MGPKPKSGKQGNKAKATPEDAADASRDNSHDGTGYESSAEVVRDNPDDPDPGQASTSDDPGQLSVTAVTEDPGQVADTVARSQVASLRADMKDMKAQNANIRADVKAQGAKLDNFTALMETLSQRPFKIGQKQLPSPYMVSLLFPALDAPNDFGKIVFDPSRTTASKVSNLPQLSHFDDPDLPQKLERAQQALHNSSVPTSYWGNYLATKMTGSYDDVGRTFKPYTDWHLCALAIISCNKGYRQYVVDRNAAIIAIASDPSLSLENLKKLSLAYEFAPLVGSTPRERVDNFIGNVTTWGFQLPPAIKSISGELWRPYDSADYASLIRNAHEQILSFITERDKDLSAYGRLQHLPSAEPLLLSLLGPASPSSDHQA</sequence>
<evidence type="ECO:0000256" key="1">
    <source>
        <dbReference type="SAM" id="MobiDB-lite"/>
    </source>
</evidence>
<dbReference type="EMBL" id="CAWUON010000085">
    <property type="protein sequence ID" value="CAK7272245.1"/>
    <property type="molecule type" value="Genomic_DNA"/>
</dbReference>
<evidence type="ECO:0000313" key="3">
    <source>
        <dbReference type="Proteomes" id="UP001642502"/>
    </source>
</evidence>
<name>A0ABP0DZ90_9PEZI</name>
<keyword evidence="3" id="KW-1185">Reference proteome</keyword>
<feature type="region of interest" description="Disordered" evidence="1">
    <location>
        <begin position="1"/>
        <end position="73"/>
    </location>
</feature>
<organism evidence="2 3">
    <name type="scientific">Sporothrix epigloea</name>
    <dbReference type="NCBI Taxonomy" id="1892477"/>
    <lineage>
        <taxon>Eukaryota</taxon>
        <taxon>Fungi</taxon>
        <taxon>Dikarya</taxon>
        <taxon>Ascomycota</taxon>
        <taxon>Pezizomycotina</taxon>
        <taxon>Sordariomycetes</taxon>
        <taxon>Sordariomycetidae</taxon>
        <taxon>Ophiostomatales</taxon>
        <taxon>Ophiostomataceae</taxon>
        <taxon>Sporothrix</taxon>
    </lineage>
</organism>
<protein>
    <submittedName>
        <fullName evidence="2">Uncharacterized protein</fullName>
    </submittedName>
</protein>